<accession>A0ACA9LJL0</accession>
<dbReference type="Proteomes" id="UP000789920">
    <property type="component" value="Unassembled WGS sequence"/>
</dbReference>
<comment type="caution">
    <text evidence="1">The sequence shown here is derived from an EMBL/GenBank/DDBJ whole genome shotgun (WGS) entry which is preliminary data.</text>
</comment>
<dbReference type="EMBL" id="CAJVQC010003886">
    <property type="protein sequence ID" value="CAG8533378.1"/>
    <property type="molecule type" value="Genomic_DNA"/>
</dbReference>
<protein>
    <submittedName>
        <fullName evidence="1">13742_t:CDS:1</fullName>
    </submittedName>
</protein>
<gene>
    <name evidence="1" type="ORF">RPERSI_LOCUS3238</name>
</gene>
<organism evidence="1 2">
    <name type="scientific">Racocetra persica</name>
    <dbReference type="NCBI Taxonomy" id="160502"/>
    <lineage>
        <taxon>Eukaryota</taxon>
        <taxon>Fungi</taxon>
        <taxon>Fungi incertae sedis</taxon>
        <taxon>Mucoromycota</taxon>
        <taxon>Glomeromycotina</taxon>
        <taxon>Glomeromycetes</taxon>
        <taxon>Diversisporales</taxon>
        <taxon>Gigasporaceae</taxon>
        <taxon>Racocetra</taxon>
    </lineage>
</organism>
<feature type="non-terminal residue" evidence="1">
    <location>
        <position position="911"/>
    </location>
</feature>
<keyword evidence="2" id="KW-1185">Reference proteome</keyword>
<reference evidence="1" key="1">
    <citation type="submission" date="2021-06" db="EMBL/GenBank/DDBJ databases">
        <authorList>
            <person name="Kallberg Y."/>
            <person name="Tangrot J."/>
            <person name="Rosling A."/>
        </authorList>
    </citation>
    <scope>NUCLEOTIDE SEQUENCE</scope>
    <source>
        <strain evidence="1">MA461A</strain>
    </source>
</reference>
<evidence type="ECO:0000313" key="2">
    <source>
        <dbReference type="Proteomes" id="UP000789920"/>
    </source>
</evidence>
<sequence length="911" mass="101423">MPFHNTSRRNKQLEKISPPYRILFFGSDYFSLESLIALVDHQESNGINSFVKSIEVVVPPDRRTGRGLKTITQSPVKLFAQDNSLAVHEAPPKTLQDWKIPKPRDLEAIHLDIDRFDIGVVVSFGYFLTPVILESFTKGSMNVHPSLLPKYRGAAPIQYAILNGDKETGITIQDLHREIFDAGKILRQISVSIPSESTYMSLESTLAVEEQDVTKVTKAPKISKNMAEIKWNQITAEKLDKLYRAISHQYALTTNFIEKRIQLHNISLPSELKQQKIRNKIATTNYSPGTIIYDSKSLDSIYVICNDDKLIECRSVKMEGKNEILVKDWINGYGFRSSCPHLSKTLRNHVFDSYIGEFIMTPDTIFTIAGKGLKLNTAEDVQEYVNSILDLNNLEEVVLSGNTFGVEAAQAIAMALKKKISIKIVNASDIFTGRLREEIPHSVKAICDALEDKECLVELSFSDNAFGPAGAEPMVDFLTNNKSLKILKLNNVGLGPRGGKLIGKALFAAAEKNNSEGRKSSFTTIIAGRNRLENESSQAIADAIAAHGSLVEIRMPQNGIRPEGIITLCKGLAACKNLEVLDLQDNTFTKKGARAFAEALVQWPNLKFLNVGDCLLSAKGGVVIAETLLLGHNKKLESLNLQYNEIDNKGVKVLASAILTHLKDLVSLELNGNNVEEDDASIKEVISALEAHGHADALEDKEDLIEAPSLEQLTLEDKDSNTEDLEPPPETKLQEVSEVQVQESPHETRSTNDQVEALTERFAKANGHYERSENSQPSILTNRITNANVQISPLSERYPTITTSPVTSPSTPQSSRLSNNQVFAHKSKKLLGLLTDTKSILERFREINKGRWNIQYPFLGQTLSNHRQFTSYDDNDLQSSMTSNWSAKNPHVVSEFRQQIHAKLYTPPQQD</sequence>
<evidence type="ECO:0000313" key="1">
    <source>
        <dbReference type="EMBL" id="CAG8533378.1"/>
    </source>
</evidence>
<name>A0ACA9LJL0_9GLOM</name>
<proteinExistence type="predicted"/>